<sequence length="60" mass="6809">MKRGNILSNHRTRPHRTPSPDPHPRENGRAGPNPHIILDMNLLSRLWPLEAAAFGRIHGM</sequence>
<feature type="region of interest" description="Disordered" evidence="1">
    <location>
        <begin position="1"/>
        <end position="33"/>
    </location>
</feature>
<organism evidence="2 3">
    <name type="scientific">Aspergillus sclerotiicarbonarius (strain CBS 121057 / IBT 28362)</name>
    <dbReference type="NCBI Taxonomy" id="1448318"/>
    <lineage>
        <taxon>Eukaryota</taxon>
        <taxon>Fungi</taxon>
        <taxon>Dikarya</taxon>
        <taxon>Ascomycota</taxon>
        <taxon>Pezizomycotina</taxon>
        <taxon>Eurotiomycetes</taxon>
        <taxon>Eurotiomycetidae</taxon>
        <taxon>Eurotiales</taxon>
        <taxon>Aspergillaceae</taxon>
        <taxon>Aspergillus</taxon>
        <taxon>Aspergillus subgen. Circumdati</taxon>
    </lineage>
</organism>
<accession>A0A319F3P9</accession>
<gene>
    <name evidence="2" type="ORF">BO78DRAFT_392482</name>
</gene>
<name>A0A319F3P9_ASPSB</name>
<dbReference type="AlphaFoldDB" id="A0A319F3P9"/>
<dbReference type="VEuPathDB" id="FungiDB:BO78DRAFT_392482"/>
<dbReference type="EMBL" id="KZ826315">
    <property type="protein sequence ID" value="PYI12654.1"/>
    <property type="molecule type" value="Genomic_DNA"/>
</dbReference>
<evidence type="ECO:0000256" key="1">
    <source>
        <dbReference type="SAM" id="MobiDB-lite"/>
    </source>
</evidence>
<dbReference type="Proteomes" id="UP000248423">
    <property type="component" value="Unassembled WGS sequence"/>
</dbReference>
<evidence type="ECO:0000313" key="2">
    <source>
        <dbReference type="EMBL" id="PYI12654.1"/>
    </source>
</evidence>
<evidence type="ECO:0000313" key="3">
    <source>
        <dbReference type="Proteomes" id="UP000248423"/>
    </source>
</evidence>
<reference evidence="2 3" key="1">
    <citation type="submission" date="2018-02" db="EMBL/GenBank/DDBJ databases">
        <title>The genomes of Aspergillus section Nigri reveals drivers in fungal speciation.</title>
        <authorList>
            <consortium name="DOE Joint Genome Institute"/>
            <person name="Vesth T.C."/>
            <person name="Nybo J."/>
            <person name="Theobald S."/>
            <person name="Brandl J."/>
            <person name="Frisvad J.C."/>
            <person name="Nielsen K.F."/>
            <person name="Lyhne E.K."/>
            <person name="Kogle M.E."/>
            <person name="Kuo A."/>
            <person name="Riley R."/>
            <person name="Clum A."/>
            <person name="Nolan M."/>
            <person name="Lipzen A."/>
            <person name="Salamov A."/>
            <person name="Henrissat B."/>
            <person name="Wiebenga A."/>
            <person name="De vries R.P."/>
            <person name="Grigoriev I.V."/>
            <person name="Mortensen U.H."/>
            <person name="Andersen M.R."/>
            <person name="Baker S.E."/>
        </authorList>
    </citation>
    <scope>NUCLEOTIDE SEQUENCE [LARGE SCALE GENOMIC DNA]</scope>
    <source>
        <strain evidence="2 3">CBS 121057</strain>
    </source>
</reference>
<protein>
    <submittedName>
        <fullName evidence="2">Uncharacterized protein</fullName>
    </submittedName>
</protein>
<keyword evidence="3" id="KW-1185">Reference proteome</keyword>
<proteinExistence type="predicted"/>